<keyword evidence="2" id="KW-1185">Reference proteome</keyword>
<organism evidence="1 2">
    <name type="scientific">Ruminiclostridium herbifermentans</name>
    <dbReference type="NCBI Taxonomy" id="2488810"/>
    <lineage>
        <taxon>Bacteria</taxon>
        <taxon>Bacillati</taxon>
        <taxon>Bacillota</taxon>
        <taxon>Clostridia</taxon>
        <taxon>Eubacteriales</taxon>
        <taxon>Oscillospiraceae</taxon>
        <taxon>Ruminiclostridium</taxon>
    </lineage>
</organism>
<sequence>MRKNEFTILCSGFGLGLYIPGLLLGKGLNKYGFYSHVHVFESLISEDKKKSVLKSKEAYHKNFAVALMSTRIQMDMRQCMDIECVENLLRLWEEEDRQDFIVLSGHWLHVLDEYRSKIAPKKINAHILYVDVDLPPSWQSIKSIKPDYKKDIEEVWLYSYEDRSVKYQIPITDKSPVPYIQRDKRFLIHGGGWGMGTYQGKIPELEQAGIPLDIVAYDIKEASERKNGNRYFMVEPNWTAWTRNEYGQYEFPPLSEIKENEKPRYISNDQYHHLFDVTREARAIIGKPGAGTMMDSLGAATPLVMLEPFGDHERKNTEIWEAAGFGIRYERWKESGFSTEILEELHNNILEKKKQITDISLYFTQRK</sequence>
<reference evidence="1 2" key="1">
    <citation type="submission" date="2020-09" db="EMBL/GenBank/DDBJ databases">
        <title>Characterization and genome sequencing of Ruminiclostridium sp. nov. MA18.</title>
        <authorList>
            <person name="Rettenmaier R."/>
            <person name="Kowollik M.-L."/>
            <person name="Liebl W."/>
            <person name="Zverlov V."/>
        </authorList>
    </citation>
    <scope>NUCLEOTIDE SEQUENCE [LARGE SCALE GENOMIC DNA]</scope>
    <source>
        <strain evidence="1 2">MA18</strain>
    </source>
</reference>
<dbReference type="Gene3D" id="3.40.50.2000">
    <property type="entry name" value="Glycogen Phosphorylase B"/>
    <property type="match status" value="1"/>
</dbReference>
<dbReference type="KEGG" id="rher:EHE19_017930"/>
<dbReference type="EMBL" id="CP061336">
    <property type="protein sequence ID" value="QNU66698.1"/>
    <property type="molecule type" value="Genomic_DNA"/>
</dbReference>
<protein>
    <submittedName>
        <fullName evidence="1">UDP-glucuronosyltransferase</fullName>
    </submittedName>
</protein>
<dbReference type="AlphaFoldDB" id="A0A4V6ENV4"/>
<accession>A0A4V6ENV4</accession>
<dbReference type="GO" id="GO:0016740">
    <property type="term" value="F:transferase activity"/>
    <property type="evidence" value="ECO:0007669"/>
    <property type="project" value="UniProtKB-KW"/>
</dbReference>
<name>A0A4V6ENV4_9FIRM</name>
<gene>
    <name evidence="1" type="ORF">EHE19_017930</name>
</gene>
<dbReference type="Proteomes" id="UP000306409">
    <property type="component" value="Chromosome"/>
</dbReference>
<evidence type="ECO:0000313" key="2">
    <source>
        <dbReference type="Proteomes" id="UP000306409"/>
    </source>
</evidence>
<keyword evidence="1" id="KW-0808">Transferase</keyword>
<dbReference type="RefSeq" id="WP_137697463.1">
    <property type="nucleotide sequence ID" value="NZ_CP061336.1"/>
</dbReference>
<dbReference type="OrthoDB" id="1493937at2"/>
<proteinExistence type="predicted"/>
<evidence type="ECO:0000313" key="1">
    <source>
        <dbReference type="EMBL" id="QNU66698.1"/>
    </source>
</evidence>